<evidence type="ECO:0000259" key="2">
    <source>
        <dbReference type="Pfam" id="PF13568"/>
    </source>
</evidence>
<feature type="chain" id="PRO_5045418659" evidence="1">
    <location>
        <begin position="23"/>
        <end position="203"/>
    </location>
</feature>
<evidence type="ECO:0000313" key="4">
    <source>
        <dbReference type="Proteomes" id="UP001597062"/>
    </source>
</evidence>
<feature type="domain" description="Outer membrane protein beta-barrel" evidence="2">
    <location>
        <begin position="16"/>
        <end position="173"/>
    </location>
</feature>
<gene>
    <name evidence="3" type="ORF">ACFQ1U_01135</name>
</gene>
<dbReference type="Proteomes" id="UP001597062">
    <property type="component" value="Unassembled WGS sequence"/>
</dbReference>
<dbReference type="InterPro" id="IPR025665">
    <property type="entry name" value="Beta-barrel_OMP_2"/>
</dbReference>
<sequence length="203" mass="22406">MKKLVLIICLVFAYTQTSSAQAKFGIKAGINYNSDSFEEVKDDVFSGAKSKTGFHAGVFVQAKIPALGLFLRPELVYTSLSNEVQYNNSVQTKTTTYDFQKLDIPVLLGTKVLKIGRVYGGPSFQYILDADFDTDDIRDVEADGFTVGLQFGAGVQLGRFGVDLRWERALSDTETKYVNGITNSESNFDTRVNQIIIGVSLEL</sequence>
<dbReference type="InterPro" id="IPR011250">
    <property type="entry name" value="OMP/PagP_B-barrel"/>
</dbReference>
<protein>
    <submittedName>
        <fullName evidence="3">Porin family protein</fullName>
    </submittedName>
</protein>
<evidence type="ECO:0000256" key="1">
    <source>
        <dbReference type="SAM" id="SignalP"/>
    </source>
</evidence>
<dbReference type="EMBL" id="JBHTJR010000014">
    <property type="protein sequence ID" value="MFD0991794.1"/>
    <property type="molecule type" value="Genomic_DNA"/>
</dbReference>
<reference evidence="4" key="1">
    <citation type="journal article" date="2019" name="Int. J. Syst. Evol. Microbiol.">
        <title>The Global Catalogue of Microorganisms (GCM) 10K type strain sequencing project: providing services to taxonomists for standard genome sequencing and annotation.</title>
        <authorList>
            <consortium name="The Broad Institute Genomics Platform"/>
            <consortium name="The Broad Institute Genome Sequencing Center for Infectious Disease"/>
            <person name="Wu L."/>
            <person name="Ma J."/>
        </authorList>
    </citation>
    <scope>NUCLEOTIDE SEQUENCE [LARGE SCALE GENOMIC DNA]</scope>
    <source>
        <strain evidence="4">CCUG 60527</strain>
    </source>
</reference>
<keyword evidence="4" id="KW-1185">Reference proteome</keyword>
<dbReference type="RefSeq" id="WP_386104430.1">
    <property type="nucleotide sequence ID" value="NZ_JBHTJR010000014.1"/>
</dbReference>
<name>A0ABW3JMX1_9FLAO</name>
<keyword evidence="1" id="KW-0732">Signal</keyword>
<organism evidence="3 4">
    <name type="scientific">Tenacibaculum geojense</name>
    <dbReference type="NCBI Taxonomy" id="915352"/>
    <lineage>
        <taxon>Bacteria</taxon>
        <taxon>Pseudomonadati</taxon>
        <taxon>Bacteroidota</taxon>
        <taxon>Flavobacteriia</taxon>
        <taxon>Flavobacteriales</taxon>
        <taxon>Flavobacteriaceae</taxon>
        <taxon>Tenacibaculum</taxon>
    </lineage>
</organism>
<comment type="caution">
    <text evidence="3">The sequence shown here is derived from an EMBL/GenBank/DDBJ whole genome shotgun (WGS) entry which is preliminary data.</text>
</comment>
<dbReference type="SUPFAM" id="SSF56925">
    <property type="entry name" value="OMPA-like"/>
    <property type="match status" value="1"/>
</dbReference>
<feature type="signal peptide" evidence="1">
    <location>
        <begin position="1"/>
        <end position="22"/>
    </location>
</feature>
<accession>A0ABW3JMX1</accession>
<evidence type="ECO:0000313" key="3">
    <source>
        <dbReference type="EMBL" id="MFD0991794.1"/>
    </source>
</evidence>
<proteinExistence type="predicted"/>
<dbReference type="Pfam" id="PF13568">
    <property type="entry name" value="OMP_b-brl_2"/>
    <property type="match status" value="1"/>
</dbReference>